<dbReference type="PANTHER" id="PTHR46309:SF1">
    <property type="entry name" value="PHD FINGER PROTEIN 12"/>
    <property type="match status" value="1"/>
</dbReference>
<accession>A0A9Q0GWU8</accession>
<dbReference type="InterPro" id="IPR042163">
    <property type="entry name" value="PHF12"/>
</dbReference>
<dbReference type="OrthoDB" id="429143at2759"/>
<dbReference type="Gene3D" id="3.30.40.10">
    <property type="entry name" value="Zinc/RING finger domain, C3HC4 (zinc finger)"/>
    <property type="match status" value="1"/>
</dbReference>
<feature type="domain" description="PHD-type" evidence="8">
    <location>
        <begin position="198"/>
        <end position="243"/>
    </location>
</feature>
<keyword evidence="4" id="KW-0862">Zinc</keyword>
<dbReference type="Pfam" id="PF16135">
    <property type="entry name" value="TDBD"/>
    <property type="match status" value="1"/>
</dbReference>
<dbReference type="SUPFAM" id="SSF55729">
    <property type="entry name" value="Acyl-CoA N-acyltransferases (Nat)"/>
    <property type="match status" value="1"/>
</dbReference>
<feature type="compositionally biased region" description="Basic and acidic residues" evidence="7">
    <location>
        <begin position="78"/>
        <end position="88"/>
    </location>
</feature>
<dbReference type="InterPro" id="IPR016181">
    <property type="entry name" value="Acyl_CoA_acyltransferase"/>
</dbReference>
<dbReference type="GO" id="GO:0006357">
    <property type="term" value="P:regulation of transcription by RNA polymerase II"/>
    <property type="evidence" value="ECO:0007669"/>
    <property type="project" value="TreeGrafter"/>
</dbReference>
<dbReference type="InterPro" id="IPR056511">
    <property type="entry name" value="IDM1_C"/>
</dbReference>
<dbReference type="PANTHER" id="PTHR46309">
    <property type="entry name" value="PHD FINGER PROTEIN 12"/>
    <property type="match status" value="1"/>
</dbReference>
<dbReference type="Pfam" id="PF23209">
    <property type="entry name" value="IDM1_C"/>
    <property type="match status" value="1"/>
</dbReference>
<feature type="region of interest" description="Disordered" evidence="7">
    <location>
        <begin position="446"/>
        <end position="471"/>
    </location>
</feature>
<dbReference type="Proteomes" id="UP001141806">
    <property type="component" value="Unassembled WGS sequence"/>
</dbReference>
<evidence type="ECO:0000256" key="1">
    <source>
        <dbReference type="ARBA" id="ARBA00004123"/>
    </source>
</evidence>
<evidence type="ECO:0000313" key="10">
    <source>
        <dbReference type="Proteomes" id="UP001141806"/>
    </source>
</evidence>
<dbReference type="InterPro" id="IPR019787">
    <property type="entry name" value="Znf_PHD-finger"/>
</dbReference>
<protein>
    <recommendedName>
        <fullName evidence="8">PHD-type domain-containing protein</fullName>
    </recommendedName>
</protein>
<proteinExistence type="predicted"/>
<keyword evidence="10" id="KW-1185">Reference proteome</keyword>
<dbReference type="GO" id="GO:0003714">
    <property type="term" value="F:transcription corepressor activity"/>
    <property type="evidence" value="ECO:0007669"/>
    <property type="project" value="InterPro"/>
</dbReference>
<reference evidence="9" key="1">
    <citation type="journal article" date="2023" name="Plant J.">
        <title>The genome of the king protea, Protea cynaroides.</title>
        <authorList>
            <person name="Chang J."/>
            <person name="Duong T.A."/>
            <person name="Schoeman C."/>
            <person name="Ma X."/>
            <person name="Roodt D."/>
            <person name="Barker N."/>
            <person name="Li Z."/>
            <person name="Van de Peer Y."/>
            <person name="Mizrachi E."/>
        </authorList>
    </citation>
    <scope>NUCLEOTIDE SEQUENCE</scope>
    <source>
        <tissue evidence="9">Young leaves</tissue>
    </source>
</reference>
<dbReference type="InterPro" id="IPR032308">
    <property type="entry name" value="TDBD"/>
</dbReference>
<evidence type="ECO:0000256" key="7">
    <source>
        <dbReference type="SAM" id="MobiDB-lite"/>
    </source>
</evidence>
<organism evidence="9 10">
    <name type="scientific">Protea cynaroides</name>
    <dbReference type="NCBI Taxonomy" id="273540"/>
    <lineage>
        <taxon>Eukaryota</taxon>
        <taxon>Viridiplantae</taxon>
        <taxon>Streptophyta</taxon>
        <taxon>Embryophyta</taxon>
        <taxon>Tracheophyta</taxon>
        <taxon>Spermatophyta</taxon>
        <taxon>Magnoliopsida</taxon>
        <taxon>Proteales</taxon>
        <taxon>Proteaceae</taxon>
        <taxon>Protea</taxon>
    </lineage>
</organism>
<name>A0A9Q0GWU8_9MAGN</name>
<dbReference type="GO" id="GO:0005634">
    <property type="term" value="C:nucleus"/>
    <property type="evidence" value="ECO:0007669"/>
    <property type="project" value="UniProtKB-SubCell"/>
</dbReference>
<sequence length="524" mass="58748">MPRKGRKNDENSSSGVDSDPDFVVPRYSTNRFASSSRTSLHCVRRSTRTKRTRGTQAPMKTKIENGSFRRNRQNANRPRKESPKKMKDVKQTILSWLINSGTIEAGTRVQYRDGKVIKLEGKVSSDGILCSCCNCIITVKEFESHAGSNKHIPYINTCTGTGKSLLQCQIEAWDKQKMPACSGFQAVDIQKDDVDKNDDICNICGGDGQLTCCDICPLTYHENCVGIKTLPQVAFHCPICVCAICQIDGSKAPSFKCFQCEELLSRHRLSQRMECNSKVALAYAVYDECFKPIIDSRTGLDRIPIVVFNCGSNLSRLNCRGFYTFTLEKKDEVVAAASIRVHGTKLAEMPFIGTRVNYRHGGMCRRLVAAIVSVLLSLKVEKLVLPSASELVDYWKINFGFTDVSKIQRREMSSKNLMVFSDAILLQKILLLPDASNEENNEVLSLATLEDNNEPDNGGRDREEPPRLLPFDLNLEPPNEEVNMNNVEDDDKPSLGIFLTLDPDGSLHLKRYFADRPPVSLRRL</sequence>
<gene>
    <name evidence="9" type="ORF">NE237_012469</name>
</gene>
<evidence type="ECO:0000313" key="9">
    <source>
        <dbReference type="EMBL" id="KAJ4955686.1"/>
    </source>
</evidence>
<evidence type="ECO:0000256" key="5">
    <source>
        <dbReference type="ARBA" id="ARBA00023242"/>
    </source>
</evidence>
<dbReference type="EMBL" id="JAMYWD010000011">
    <property type="protein sequence ID" value="KAJ4955686.1"/>
    <property type="molecule type" value="Genomic_DNA"/>
</dbReference>
<feature type="compositionally biased region" description="Polar residues" evidence="7">
    <location>
        <begin position="27"/>
        <end position="39"/>
    </location>
</feature>
<evidence type="ECO:0000256" key="4">
    <source>
        <dbReference type="ARBA" id="ARBA00022833"/>
    </source>
</evidence>
<dbReference type="PROSITE" id="PS50016">
    <property type="entry name" value="ZF_PHD_2"/>
    <property type="match status" value="1"/>
</dbReference>
<feature type="compositionally biased region" description="Basic and acidic residues" evidence="7">
    <location>
        <begin position="457"/>
        <end position="466"/>
    </location>
</feature>
<dbReference type="InterPro" id="IPR013083">
    <property type="entry name" value="Znf_RING/FYVE/PHD"/>
</dbReference>
<evidence type="ECO:0000256" key="6">
    <source>
        <dbReference type="PROSITE-ProRule" id="PRU00146"/>
    </source>
</evidence>
<feature type="compositionally biased region" description="Basic residues" evidence="7">
    <location>
        <begin position="42"/>
        <end position="53"/>
    </location>
</feature>
<dbReference type="Gene3D" id="3.40.630.30">
    <property type="match status" value="1"/>
</dbReference>
<feature type="region of interest" description="Disordered" evidence="7">
    <location>
        <begin position="1"/>
        <end position="88"/>
    </location>
</feature>
<evidence type="ECO:0000256" key="3">
    <source>
        <dbReference type="ARBA" id="ARBA00022771"/>
    </source>
</evidence>
<dbReference type="SUPFAM" id="SSF57903">
    <property type="entry name" value="FYVE/PHD zinc finger"/>
    <property type="match status" value="1"/>
</dbReference>
<evidence type="ECO:0000256" key="2">
    <source>
        <dbReference type="ARBA" id="ARBA00022723"/>
    </source>
</evidence>
<comment type="subcellular location">
    <subcellularLocation>
        <location evidence="1">Nucleus</location>
    </subcellularLocation>
</comment>
<dbReference type="AlphaFoldDB" id="A0A9Q0GWU8"/>
<keyword evidence="3 6" id="KW-0863">Zinc-finger</keyword>
<dbReference type="GO" id="GO:0008270">
    <property type="term" value="F:zinc ion binding"/>
    <property type="evidence" value="ECO:0007669"/>
    <property type="project" value="UniProtKB-KW"/>
</dbReference>
<dbReference type="InterPro" id="IPR011011">
    <property type="entry name" value="Znf_FYVE_PHD"/>
</dbReference>
<evidence type="ECO:0000259" key="8">
    <source>
        <dbReference type="PROSITE" id="PS50016"/>
    </source>
</evidence>
<keyword evidence="2" id="KW-0479">Metal-binding</keyword>
<dbReference type="InterPro" id="IPR001965">
    <property type="entry name" value="Znf_PHD"/>
</dbReference>
<comment type="caution">
    <text evidence="9">The sequence shown here is derived from an EMBL/GenBank/DDBJ whole genome shotgun (WGS) entry which is preliminary data.</text>
</comment>
<dbReference type="SMART" id="SM00249">
    <property type="entry name" value="PHD"/>
    <property type="match status" value="1"/>
</dbReference>
<keyword evidence="5" id="KW-0539">Nucleus</keyword>